<evidence type="ECO:0000256" key="3">
    <source>
        <dbReference type="ARBA" id="ARBA00022898"/>
    </source>
</evidence>
<dbReference type="GO" id="GO:0008652">
    <property type="term" value="P:amino acid biosynthetic process"/>
    <property type="evidence" value="ECO:0007669"/>
    <property type="project" value="UniProtKB-ARBA"/>
</dbReference>
<dbReference type="InterPro" id="IPR043132">
    <property type="entry name" value="BCAT-like_C"/>
</dbReference>
<evidence type="ECO:0000256" key="5">
    <source>
        <dbReference type="RuleBase" id="RU004516"/>
    </source>
</evidence>
<dbReference type="EMBL" id="QXWK01000003">
    <property type="protein sequence ID" value="NBH60532.1"/>
    <property type="molecule type" value="Genomic_DNA"/>
</dbReference>
<dbReference type="RefSeq" id="WP_160200835.1">
    <property type="nucleotide sequence ID" value="NZ_QXWK01000003.1"/>
</dbReference>
<evidence type="ECO:0000256" key="2">
    <source>
        <dbReference type="ARBA" id="ARBA00009320"/>
    </source>
</evidence>
<proteinExistence type="inferred from homology"/>
<dbReference type="PANTHER" id="PTHR42743">
    <property type="entry name" value="AMINO-ACID AMINOTRANSFERASE"/>
    <property type="match status" value="1"/>
</dbReference>
<evidence type="ECO:0000313" key="7">
    <source>
        <dbReference type="Proteomes" id="UP000446866"/>
    </source>
</evidence>
<dbReference type="GO" id="GO:0046394">
    <property type="term" value="P:carboxylic acid biosynthetic process"/>
    <property type="evidence" value="ECO:0007669"/>
    <property type="project" value="UniProtKB-ARBA"/>
</dbReference>
<evidence type="ECO:0000256" key="1">
    <source>
        <dbReference type="ARBA" id="ARBA00001933"/>
    </source>
</evidence>
<keyword evidence="6" id="KW-0032">Aminotransferase</keyword>
<dbReference type="GO" id="GO:0008483">
    <property type="term" value="F:transaminase activity"/>
    <property type="evidence" value="ECO:0007669"/>
    <property type="project" value="UniProtKB-KW"/>
</dbReference>
<comment type="similarity">
    <text evidence="2 4">Belongs to the class-IV pyridoxal-phosphate-dependent aminotransferase family.</text>
</comment>
<evidence type="ECO:0000256" key="4">
    <source>
        <dbReference type="RuleBase" id="RU004106"/>
    </source>
</evidence>
<keyword evidence="7" id="KW-1185">Reference proteome</keyword>
<comment type="caution">
    <text evidence="6">The sequence shown here is derived from an EMBL/GenBank/DDBJ whole genome shotgun (WGS) entry which is preliminary data.</text>
</comment>
<dbReference type="AlphaFoldDB" id="A0A845QFC4"/>
<accession>A0A845QFC4</accession>
<reference evidence="6 7" key="1">
    <citation type="submission" date="2018-08" db="EMBL/GenBank/DDBJ databases">
        <title>Murine metabolic-syndrome-specific gut microbial biobank.</title>
        <authorList>
            <person name="Liu C."/>
        </authorList>
    </citation>
    <scope>NUCLEOTIDE SEQUENCE [LARGE SCALE GENOMIC DNA]</scope>
    <source>
        <strain evidence="6 7">28</strain>
    </source>
</reference>
<dbReference type="InterPro" id="IPR018300">
    <property type="entry name" value="Aminotrans_IV_CS"/>
</dbReference>
<dbReference type="FunFam" id="3.20.10.10:FF:000002">
    <property type="entry name" value="D-alanine aminotransferase"/>
    <property type="match status" value="1"/>
</dbReference>
<keyword evidence="6" id="KW-0808">Transferase</keyword>
<dbReference type="InterPro" id="IPR043131">
    <property type="entry name" value="BCAT-like_N"/>
</dbReference>
<sequence length="248" mass="28425">MQITLDEGYQFGLGVFETVALECGRPVFLDWHLERLGVSLKELGISRSITEREVQDYLTSIKEGEGAQAFLDHGALKIMVSEKNSLFTMRENPYTPEKRRRGFRLVYSSVYRNETSPLVRHKTMNYGDCIMEKRRAASLGADELIFRNSRGEICEGTTTNIFFVREGRLYTPPVFCGLLPGILRRFILERFPVTECVIREEDVSKMEECFVTNSLMGVMPVNCLGEKKFFTGEQAQVCQKAYLTVQRL</sequence>
<dbReference type="PANTHER" id="PTHR42743:SF11">
    <property type="entry name" value="AMINODEOXYCHORISMATE LYASE"/>
    <property type="match status" value="1"/>
</dbReference>
<dbReference type="Pfam" id="PF01063">
    <property type="entry name" value="Aminotran_4"/>
    <property type="match status" value="1"/>
</dbReference>
<dbReference type="InterPro" id="IPR050571">
    <property type="entry name" value="Class-IV_PLP-Dep_Aminotrnsfr"/>
</dbReference>
<dbReference type="GO" id="GO:0005829">
    <property type="term" value="C:cytosol"/>
    <property type="evidence" value="ECO:0007669"/>
    <property type="project" value="TreeGrafter"/>
</dbReference>
<dbReference type="Gene3D" id="3.20.10.10">
    <property type="entry name" value="D-amino Acid Aminotransferase, subunit A, domain 2"/>
    <property type="match status" value="1"/>
</dbReference>
<comment type="cofactor">
    <cofactor evidence="1 5">
        <name>pyridoxal 5'-phosphate</name>
        <dbReference type="ChEBI" id="CHEBI:597326"/>
    </cofactor>
</comment>
<keyword evidence="3 5" id="KW-0663">Pyridoxal phosphate</keyword>
<dbReference type="SUPFAM" id="SSF56752">
    <property type="entry name" value="D-aminoacid aminotransferase-like PLP-dependent enzymes"/>
    <property type="match status" value="1"/>
</dbReference>
<dbReference type="Proteomes" id="UP000446866">
    <property type="component" value="Unassembled WGS sequence"/>
</dbReference>
<dbReference type="InterPro" id="IPR036038">
    <property type="entry name" value="Aminotransferase-like"/>
</dbReference>
<name>A0A845QFC4_9FIRM</name>
<organism evidence="6 7">
    <name type="scientific">Anaerotruncus colihominis</name>
    <dbReference type="NCBI Taxonomy" id="169435"/>
    <lineage>
        <taxon>Bacteria</taxon>
        <taxon>Bacillati</taxon>
        <taxon>Bacillota</taxon>
        <taxon>Clostridia</taxon>
        <taxon>Eubacteriales</taxon>
        <taxon>Oscillospiraceae</taxon>
        <taxon>Anaerotruncus</taxon>
    </lineage>
</organism>
<evidence type="ECO:0000313" key="6">
    <source>
        <dbReference type="EMBL" id="NBH60532.1"/>
    </source>
</evidence>
<dbReference type="Gene3D" id="3.30.470.10">
    <property type="match status" value="1"/>
</dbReference>
<dbReference type="InterPro" id="IPR001544">
    <property type="entry name" value="Aminotrans_IV"/>
</dbReference>
<dbReference type="PROSITE" id="PS00770">
    <property type="entry name" value="AA_TRANSFER_CLASS_4"/>
    <property type="match status" value="1"/>
</dbReference>
<gene>
    <name evidence="6" type="ORF">D0435_02435</name>
</gene>
<protein>
    <submittedName>
        <fullName evidence="6">Branched-chain amino acid aminotransferase</fullName>
    </submittedName>
</protein>